<dbReference type="NCBIfam" id="TIGR00361">
    <property type="entry name" value="ComEC_Rec2"/>
    <property type="match status" value="1"/>
</dbReference>
<comment type="subcellular location">
    <subcellularLocation>
        <location evidence="1">Cell membrane</location>
        <topology evidence="1">Multi-pass membrane protein</topology>
    </subcellularLocation>
</comment>
<dbReference type="GO" id="GO:0030420">
    <property type="term" value="P:establishment of competence for transformation"/>
    <property type="evidence" value="ECO:0007669"/>
    <property type="project" value="InterPro"/>
</dbReference>
<evidence type="ECO:0000256" key="6">
    <source>
        <dbReference type="SAM" id="Phobius"/>
    </source>
</evidence>
<feature type="transmembrane region" description="Helical" evidence="6">
    <location>
        <begin position="81"/>
        <end position="103"/>
    </location>
</feature>
<evidence type="ECO:0000256" key="3">
    <source>
        <dbReference type="ARBA" id="ARBA00022692"/>
    </source>
</evidence>
<feature type="transmembrane region" description="Helical" evidence="6">
    <location>
        <begin position="208"/>
        <end position="228"/>
    </location>
</feature>
<name>A0A6J6H297_9ZZZZ</name>
<dbReference type="GO" id="GO:0005886">
    <property type="term" value="C:plasma membrane"/>
    <property type="evidence" value="ECO:0007669"/>
    <property type="project" value="UniProtKB-SubCell"/>
</dbReference>
<feature type="transmembrane region" description="Helical" evidence="6">
    <location>
        <begin position="110"/>
        <end position="127"/>
    </location>
</feature>
<feature type="transmembrane region" description="Helical" evidence="6">
    <location>
        <begin position="304"/>
        <end position="322"/>
    </location>
</feature>
<dbReference type="PANTHER" id="PTHR30619:SF1">
    <property type="entry name" value="RECOMBINATION PROTEIN 2"/>
    <property type="match status" value="1"/>
</dbReference>
<keyword evidence="4 6" id="KW-1133">Transmembrane helix</keyword>
<feature type="transmembrane region" description="Helical" evidence="6">
    <location>
        <begin position="157"/>
        <end position="174"/>
    </location>
</feature>
<organism evidence="9">
    <name type="scientific">freshwater metagenome</name>
    <dbReference type="NCBI Taxonomy" id="449393"/>
    <lineage>
        <taxon>unclassified sequences</taxon>
        <taxon>metagenomes</taxon>
        <taxon>ecological metagenomes</taxon>
    </lineage>
</organism>
<dbReference type="InterPro" id="IPR004477">
    <property type="entry name" value="ComEC_N"/>
</dbReference>
<dbReference type="AlphaFoldDB" id="A0A6J6H297"/>
<feature type="transmembrane region" description="Helical" evidence="6">
    <location>
        <begin position="133"/>
        <end position="150"/>
    </location>
</feature>
<dbReference type="InterPro" id="IPR004797">
    <property type="entry name" value="Competence_ComEC/Rec2"/>
</dbReference>
<sequence>MSLSPTAAGERAGFKGRCNDSPIQIVAAAKKNSLVTGLRAAFMKNLRGVDTNSAGLVAGLAIGDVSMLSQSLLDQMKLVSLTHLTAVSGANCAIVLAMFYLLVRKLGGGRWWRLGVGLAALIGYVQMVGAQPSVLRAAVMAASVLIGVSLGRKTAPMSALALSVIVLLIADPWLSIDFGFALSVAATAGLLVLTQPITARLQRHLPGWLAIAVAVSLSAQILCLPILLQLQSGIATYALPANVLAEPLVAPVTVLGICACLIAWLFPPAAWCLTYLASEATWLIAQIANYFASQQNVTLGWPTGVAGAALAISLVIAFLLWFKAEPTRLRNLGLTTLALIAAFSVGSIGFNLVQSANWPLRDWQVVACDVGQGDALVIRSAGKIALVDVGRENRPVNQCLQRLDVKRIDLLVLTHFDMDHIGGLSGAIAGRQVGIALVSPFKDERWGATGTNLTLANAGIKILAVERGVTGNLGECQWQVLNPNRNAAGAENSNDASIAMLWQTAEFNLLTMADLGEKGQRRIASQDRWWQDPALQTKPLILKVSHHGSADQFGELIQTLMPDISLISVGQNNSYGHPTLKTLEILQGTGSKIERTDELGSIAVASRGGGLVTANAPGG</sequence>
<evidence type="ECO:0000256" key="4">
    <source>
        <dbReference type="ARBA" id="ARBA00022989"/>
    </source>
</evidence>
<evidence type="ECO:0000256" key="1">
    <source>
        <dbReference type="ARBA" id="ARBA00004651"/>
    </source>
</evidence>
<feature type="domain" description="ComEC/Rec2-related protein" evidence="8">
    <location>
        <begin position="60"/>
        <end position="322"/>
    </location>
</feature>
<proteinExistence type="predicted"/>
<dbReference type="NCBIfam" id="TIGR00360">
    <property type="entry name" value="ComEC_N-term"/>
    <property type="match status" value="1"/>
</dbReference>
<keyword evidence="5 6" id="KW-0472">Membrane</keyword>
<accession>A0A6J6H297</accession>
<evidence type="ECO:0000256" key="2">
    <source>
        <dbReference type="ARBA" id="ARBA00022475"/>
    </source>
</evidence>
<keyword evidence="3 6" id="KW-0812">Transmembrane</keyword>
<dbReference type="Gene3D" id="3.60.15.10">
    <property type="entry name" value="Ribonuclease Z/Hydroxyacylglutathione hydrolase-like"/>
    <property type="match status" value="1"/>
</dbReference>
<feature type="transmembrane region" description="Helical" evidence="6">
    <location>
        <begin position="334"/>
        <end position="353"/>
    </location>
</feature>
<dbReference type="InterPro" id="IPR036866">
    <property type="entry name" value="RibonucZ/Hydroxyglut_hydro"/>
</dbReference>
<dbReference type="InterPro" id="IPR052159">
    <property type="entry name" value="Competence_DNA_uptake"/>
</dbReference>
<dbReference type="SUPFAM" id="SSF56281">
    <property type="entry name" value="Metallo-hydrolase/oxidoreductase"/>
    <property type="match status" value="1"/>
</dbReference>
<gene>
    <name evidence="9" type="ORF">UFOPK1857_00149</name>
</gene>
<feature type="transmembrane region" description="Helical" evidence="6">
    <location>
        <begin position="248"/>
        <end position="266"/>
    </location>
</feature>
<dbReference type="Pfam" id="PF00753">
    <property type="entry name" value="Lactamase_B"/>
    <property type="match status" value="1"/>
</dbReference>
<feature type="domain" description="Metallo-beta-lactamase" evidence="7">
    <location>
        <begin position="369"/>
        <end position="435"/>
    </location>
</feature>
<evidence type="ECO:0000313" key="9">
    <source>
        <dbReference type="EMBL" id="CAB4606463.1"/>
    </source>
</evidence>
<dbReference type="InterPro" id="IPR035681">
    <property type="entry name" value="ComA-like_MBL"/>
</dbReference>
<keyword evidence="2" id="KW-1003">Cell membrane</keyword>
<reference evidence="9" key="1">
    <citation type="submission" date="2020-05" db="EMBL/GenBank/DDBJ databases">
        <authorList>
            <person name="Chiriac C."/>
            <person name="Salcher M."/>
            <person name="Ghai R."/>
            <person name="Kavagutti S V."/>
        </authorList>
    </citation>
    <scope>NUCLEOTIDE SEQUENCE</scope>
</reference>
<dbReference type="CDD" id="cd07731">
    <property type="entry name" value="ComA-like_MBL-fold"/>
    <property type="match status" value="1"/>
</dbReference>
<dbReference type="EMBL" id="CAEZUU010000015">
    <property type="protein sequence ID" value="CAB4606463.1"/>
    <property type="molecule type" value="Genomic_DNA"/>
</dbReference>
<dbReference type="Pfam" id="PF03772">
    <property type="entry name" value="Competence"/>
    <property type="match status" value="1"/>
</dbReference>
<protein>
    <submittedName>
        <fullName evidence="9">Unannotated protein</fullName>
    </submittedName>
</protein>
<dbReference type="InterPro" id="IPR001279">
    <property type="entry name" value="Metallo-B-lactamas"/>
</dbReference>
<evidence type="ECO:0000259" key="7">
    <source>
        <dbReference type="Pfam" id="PF00753"/>
    </source>
</evidence>
<evidence type="ECO:0000259" key="8">
    <source>
        <dbReference type="Pfam" id="PF03772"/>
    </source>
</evidence>
<evidence type="ECO:0000256" key="5">
    <source>
        <dbReference type="ARBA" id="ARBA00023136"/>
    </source>
</evidence>
<dbReference type="PANTHER" id="PTHR30619">
    <property type="entry name" value="DNA INTERNALIZATION/COMPETENCE PROTEIN COMEC/REC2"/>
    <property type="match status" value="1"/>
</dbReference>